<dbReference type="AlphaFoldDB" id="A0A1E3VCG8"/>
<dbReference type="OrthoDB" id="7847955at2"/>
<dbReference type="RefSeq" id="WP_069458245.1">
    <property type="nucleotide sequence ID" value="NZ_CP034909.1"/>
</dbReference>
<dbReference type="InterPro" id="IPR000150">
    <property type="entry name" value="Cof"/>
</dbReference>
<protein>
    <submittedName>
        <fullName evidence="1">Uncharacterized protein</fullName>
    </submittedName>
</protein>
<dbReference type="PANTHER" id="PTHR10000:SF8">
    <property type="entry name" value="HAD SUPERFAMILY HYDROLASE-LIKE, TYPE 3"/>
    <property type="match status" value="1"/>
</dbReference>
<dbReference type="GO" id="GO:0000287">
    <property type="term" value="F:magnesium ion binding"/>
    <property type="evidence" value="ECO:0007669"/>
    <property type="project" value="TreeGrafter"/>
</dbReference>
<dbReference type="SUPFAM" id="SSF56784">
    <property type="entry name" value="HAD-like"/>
    <property type="match status" value="1"/>
</dbReference>
<dbReference type="Gene3D" id="3.40.50.1000">
    <property type="entry name" value="HAD superfamily/HAD-like"/>
    <property type="match status" value="1"/>
</dbReference>
<gene>
    <name evidence="1" type="ORF">A8M32_09955</name>
</gene>
<evidence type="ECO:0000313" key="1">
    <source>
        <dbReference type="EMBL" id="ODR91137.1"/>
    </source>
</evidence>
<dbReference type="NCBIfam" id="TIGR00099">
    <property type="entry name" value="Cof-subfamily"/>
    <property type="match status" value="1"/>
</dbReference>
<reference evidence="2" key="1">
    <citation type="submission" date="2016-05" db="EMBL/GenBank/DDBJ databases">
        <authorList>
            <person name="Li Y."/>
        </authorList>
    </citation>
    <scope>NUCLEOTIDE SEQUENCE [LARGE SCALE GENOMIC DNA]</scope>
    <source>
        <strain evidence="2">YIC4027</strain>
    </source>
</reference>
<name>A0A1E3VCG8_9HYPH</name>
<keyword evidence="2" id="KW-1185">Reference proteome</keyword>
<dbReference type="InterPro" id="IPR036412">
    <property type="entry name" value="HAD-like_sf"/>
</dbReference>
<sequence>MFPARLLVTDVDRTLLTHGYELPTSVVGSFRALRESGVRIVLATARSPEAIRPYAERLDVSDLVICFNGGWVGDVASSVAQRATSIERSAALNVVEFALARGLATLWYANGKVYTVGPNPVAEREVVITGETLAVVEMVADLPGEPGKIMCVRTDPQDAGFDALKDAFSNSLMVAGSHWRLLEVGPLDVSKRAAIEVLAGELGIDAKDCVAAGDAENDLGMLRWAGTAVTVANAIDEIKAFAAFVGPSCDEGGMADVADWLRTRRVAEANAVSLGGKGHG</sequence>
<comment type="caution">
    <text evidence="1">The sequence shown here is derived from an EMBL/GenBank/DDBJ whole genome shotgun (WGS) entry which is preliminary data.</text>
</comment>
<dbReference type="Pfam" id="PF08282">
    <property type="entry name" value="Hydrolase_3"/>
    <property type="match status" value="1"/>
</dbReference>
<dbReference type="GO" id="GO:0016791">
    <property type="term" value="F:phosphatase activity"/>
    <property type="evidence" value="ECO:0007669"/>
    <property type="project" value="TreeGrafter"/>
</dbReference>
<dbReference type="EMBL" id="LYBW01000056">
    <property type="protein sequence ID" value="ODR91137.1"/>
    <property type="molecule type" value="Genomic_DNA"/>
</dbReference>
<dbReference type="InterPro" id="IPR023214">
    <property type="entry name" value="HAD_sf"/>
</dbReference>
<evidence type="ECO:0000313" key="2">
    <source>
        <dbReference type="Proteomes" id="UP000094342"/>
    </source>
</evidence>
<organism evidence="1 2">
    <name type="scientific">Sinorhizobium alkalisoli</name>
    <dbReference type="NCBI Taxonomy" id="1752398"/>
    <lineage>
        <taxon>Bacteria</taxon>
        <taxon>Pseudomonadati</taxon>
        <taxon>Pseudomonadota</taxon>
        <taxon>Alphaproteobacteria</taxon>
        <taxon>Hyphomicrobiales</taxon>
        <taxon>Rhizobiaceae</taxon>
        <taxon>Sinorhizobium/Ensifer group</taxon>
        <taxon>Sinorhizobium</taxon>
    </lineage>
</organism>
<dbReference type="Gene3D" id="3.30.1240.10">
    <property type="match status" value="1"/>
</dbReference>
<dbReference type="STRING" id="1752398.A8M32_09955"/>
<dbReference type="Proteomes" id="UP000094342">
    <property type="component" value="Unassembled WGS sequence"/>
</dbReference>
<proteinExistence type="predicted"/>
<dbReference type="GO" id="GO:0005829">
    <property type="term" value="C:cytosol"/>
    <property type="evidence" value="ECO:0007669"/>
    <property type="project" value="TreeGrafter"/>
</dbReference>
<accession>A0A1E3VCG8</accession>
<dbReference type="PANTHER" id="PTHR10000">
    <property type="entry name" value="PHOSPHOSERINE PHOSPHATASE"/>
    <property type="match status" value="1"/>
</dbReference>